<feature type="compositionally biased region" description="Basic and acidic residues" evidence="1">
    <location>
        <begin position="158"/>
        <end position="172"/>
    </location>
</feature>
<protein>
    <submittedName>
        <fullName evidence="2">Uncharacterized protein</fullName>
    </submittedName>
</protein>
<evidence type="ECO:0000256" key="1">
    <source>
        <dbReference type="SAM" id="MobiDB-lite"/>
    </source>
</evidence>
<organism evidence="2">
    <name type="scientific">bioreactor metagenome</name>
    <dbReference type="NCBI Taxonomy" id="1076179"/>
    <lineage>
        <taxon>unclassified sequences</taxon>
        <taxon>metagenomes</taxon>
        <taxon>ecological metagenomes</taxon>
    </lineage>
</organism>
<gene>
    <name evidence="2" type="ORF">SDC9_134129</name>
</gene>
<dbReference type="EMBL" id="VSSQ01034947">
    <property type="protein sequence ID" value="MPM87036.1"/>
    <property type="molecule type" value="Genomic_DNA"/>
</dbReference>
<dbReference type="AlphaFoldDB" id="A0A645DCE4"/>
<feature type="region of interest" description="Disordered" evidence="1">
    <location>
        <begin position="141"/>
        <end position="201"/>
    </location>
</feature>
<sequence>MRGWIKRVGLRGTLAAIRKVVVEKMQHDIHTNIVEHEACDHFTRTELHLEQRGNEHDDAAEHRRNQHTDHRVQARVHVEVNARQRGDEAARHDDALAREVKLVARKHHADRKAGENRRNHRSKNVIKALCVKACHSALDGDQRSNQQIPQRGQRLVRTQKDEDRTDAEREQDCGGAAHQLKAKHSSIFHDTPSRSPHRSAA</sequence>
<reference evidence="2" key="1">
    <citation type="submission" date="2019-08" db="EMBL/GenBank/DDBJ databases">
        <authorList>
            <person name="Kucharzyk K."/>
            <person name="Murdoch R.W."/>
            <person name="Higgins S."/>
            <person name="Loffler F."/>
        </authorList>
    </citation>
    <scope>NUCLEOTIDE SEQUENCE</scope>
</reference>
<evidence type="ECO:0000313" key="2">
    <source>
        <dbReference type="EMBL" id="MPM87036.1"/>
    </source>
</evidence>
<proteinExistence type="predicted"/>
<accession>A0A645DCE4</accession>
<comment type="caution">
    <text evidence="2">The sequence shown here is derived from an EMBL/GenBank/DDBJ whole genome shotgun (WGS) entry which is preliminary data.</text>
</comment>
<name>A0A645DCE4_9ZZZZ</name>